<comment type="caution">
    <text evidence="2">The sequence shown here is derived from an EMBL/GenBank/DDBJ whole genome shotgun (WGS) entry which is preliminary data.</text>
</comment>
<sequence length="56" mass="6576">MRLWGSPEDQEPRIESPETVEGDCQRRYIPEFGNGSFKFFNIGIVIFGERDVRWIA</sequence>
<reference evidence="2 3" key="1">
    <citation type="journal article" date="2015" name="G3 (Bethesda)">
        <title>Insights into Ongoing Evolution of the Hexachlorocyclohexane Catabolic Pathway from Comparative Genomics of Ten Sphingomonadaceae Strains.</title>
        <authorList>
            <person name="Pearce S.L."/>
            <person name="Oakeshott J.G."/>
            <person name="Pandey G."/>
        </authorList>
    </citation>
    <scope>NUCLEOTIDE SEQUENCE [LARGE SCALE GENOMIC DNA]</scope>
    <source>
        <strain evidence="2 3">LL02</strain>
    </source>
</reference>
<gene>
    <name evidence="2" type="ORF">V474_23010</name>
</gene>
<evidence type="ECO:0000256" key="1">
    <source>
        <dbReference type="SAM" id="MobiDB-lite"/>
    </source>
</evidence>
<dbReference type="EMBL" id="JACU01000007">
    <property type="protein sequence ID" value="KMS53631.1"/>
    <property type="molecule type" value="Genomic_DNA"/>
</dbReference>
<feature type="region of interest" description="Disordered" evidence="1">
    <location>
        <begin position="1"/>
        <end position="20"/>
    </location>
</feature>
<dbReference type="AlphaFoldDB" id="A0A0J7XNV6"/>
<accession>A0A0J7XNV6</accession>
<organism evidence="2 3">
    <name type="scientific">Novosphingobium barchaimii LL02</name>
    <dbReference type="NCBI Taxonomy" id="1114963"/>
    <lineage>
        <taxon>Bacteria</taxon>
        <taxon>Pseudomonadati</taxon>
        <taxon>Pseudomonadota</taxon>
        <taxon>Alphaproteobacteria</taxon>
        <taxon>Sphingomonadales</taxon>
        <taxon>Sphingomonadaceae</taxon>
        <taxon>Novosphingobium</taxon>
    </lineage>
</organism>
<proteinExistence type="predicted"/>
<name>A0A0J7XNV6_9SPHN</name>
<keyword evidence="3" id="KW-1185">Reference proteome</keyword>
<protein>
    <submittedName>
        <fullName evidence="2">Uncharacterized protein</fullName>
    </submittedName>
</protein>
<evidence type="ECO:0000313" key="3">
    <source>
        <dbReference type="Proteomes" id="UP000052268"/>
    </source>
</evidence>
<evidence type="ECO:0000313" key="2">
    <source>
        <dbReference type="EMBL" id="KMS53631.1"/>
    </source>
</evidence>
<dbReference type="PATRIC" id="fig|1114963.3.peg.3441"/>
<dbReference type="Proteomes" id="UP000052268">
    <property type="component" value="Unassembled WGS sequence"/>
</dbReference>